<dbReference type="Proteomes" id="UP000704341">
    <property type="component" value="Unassembled WGS sequence"/>
</dbReference>
<protein>
    <submittedName>
        <fullName evidence="2">DUF3278 domain-containing protein</fullName>
    </submittedName>
</protein>
<proteinExistence type="predicted"/>
<accession>A0ABR8P6D9</accession>
<sequence length="175" mass="19299">MKESIITKIFKQFYNISGPLDEYKKTMANAIGNTTAIMLYWFNILIVLATVIVGIVTKNYLLAFGILSSSILIFTIFIAGGYVIYAGHKSGLANQEVEQSNLPSAYKKAILKSIGYGLITAIFEYVLTSTILYLYYGDFISQLQSISSLINAILSGALVITALSIVFCHRIKKVD</sequence>
<feature type="transmembrane region" description="Helical" evidence="1">
    <location>
        <begin position="37"/>
        <end position="56"/>
    </location>
</feature>
<dbReference type="Pfam" id="PF11683">
    <property type="entry name" value="DUF3278"/>
    <property type="match status" value="1"/>
</dbReference>
<gene>
    <name evidence="2" type="ORF">DTK66_04035</name>
</gene>
<evidence type="ECO:0000313" key="3">
    <source>
        <dbReference type="Proteomes" id="UP000704341"/>
    </source>
</evidence>
<feature type="transmembrane region" description="Helical" evidence="1">
    <location>
        <begin position="62"/>
        <end position="85"/>
    </location>
</feature>
<keyword evidence="1" id="KW-0812">Transmembrane</keyword>
<feature type="transmembrane region" description="Helical" evidence="1">
    <location>
        <begin position="114"/>
        <end position="136"/>
    </location>
</feature>
<organism evidence="2 3">
    <name type="scientific">Limosilactobacillus walteri</name>
    <dbReference type="NCBI Taxonomy" id="2268022"/>
    <lineage>
        <taxon>Bacteria</taxon>
        <taxon>Bacillati</taxon>
        <taxon>Bacillota</taxon>
        <taxon>Bacilli</taxon>
        <taxon>Lactobacillales</taxon>
        <taxon>Lactobacillaceae</taxon>
        <taxon>Limosilactobacillus</taxon>
    </lineage>
</organism>
<dbReference type="EMBL" id="QORN01000015">
    <property type="protein sequence ID" value="MBD5806289.1"/>
    <property type="molecule type" value="Genomic_DNA"/>
</dbReference>
<name>A0ABR8P6D9_9LACO</name>
<dbReference type="InterPro" id="IPR021697">
    <property type="entry name" value="DUF3278"/>
</dbReference>
<keyword evidence="1" id="KW-1133">Transmembrane helix</keyword>
<evidence type="ECO:0000313" key="2">
    <source>
        <dbReference type="EMBL" id="MBD5806289.1"/>
    </source>
</evidence>
<keyword evidence="3" id="KW-1185">Reference proteome</keyword>
<feature type="transmembrane region" description="Helical" evidence="1">
    <location>
        <begin position="148"/>
        <end position="168"/>
    </location>
</feature>
<keyword evidence="1" id="KW-0472">Membrane</keyword>
<evidence type="ECO:0000256" key="1">
    <source>
        <dbReference type="SAM" id="Phobius"/>
    </source>
</evidence>
<comment type="caution">
    <text evidence="2">The sequence shown here is derived from an EMBL/GenBank/DDBJ whole genome shotgun (WGS) entry which is preliminary data.</text>
</comment>
<reference evidence="2 3" key="1">
    <citation type="submission" date="2018-07" db="EMBL/GenBank/DDBJ databases">
        <title>Phylogenomic Insights into understanding Host Adaptation of Lactobacillus reuteri by a novel species, Lactobacillus spp. M31.</title>
        <authorList>
            <person name="Sharma S."/>
            <person name="Patil P."/>
            <person name="Korpole S."/>
            <person name="Patil P.B."/>
        </authorList>
    </citation>
    <scope>NUCLEOTIDE SEQUENCE [LARGE SCALE GENOMIC DNA]</scope>
    <source>
        <strain evidence="2 3">M31</strain>
    </source>
</reference>